<dbReference type="GO" id="GO:0004519">
    <property type="term" value="F:endonuclease activity"/>
    <property type="evidence" value="ECO:0007669"/>
    <property type="project" value="UniProtKB-KW"/>
</dbReference>
<sequence>MSLYQTSVLKNHINLQEKEVIVKAYKKYVKYFLNPTIQENIRSSKEEEYQGIFLTELFVNILGYTLKPKADFNLVAEYKNQTNSRKADGAILHNDIAIGVIELKGTKTKDLESIRKQAFDYKANQKGCVYVITSNFEKLRFYINDATEFEEFNLFELTKERFQLFYLCLQKDNIINNVPLKIKEASIVQEEKITKDFYKDYSLFKRELYRDLVKQNAKRLKTQNVISSAVEKSPEEQAEQQRLEKNVKLTLFKKSQKLIDRFLFIFFAEDRSLLPANSTQQILDKWKDDVDFGDDRPLYTLFKQYFKFLDQGRAGTSKRAEIYAYNGGLFKEDTLLDSLLIDSDLLYKHTHKLAGYDFESQVDVNILGHIFENSLNEIESVNAEIEGANFDKQTSKRKKDGVFYTPKYITKYIVENTVGKLCEEKKAALGIKEEEYFKGRKNRNKTTITKLVGLLDTYRDWLLQLTICDPACGSGAFLNQALNFLIAEHTYIDELKTKVLGGGFQFSDIENTILENNIFGVDLNEESVEIAKLSLWLRTAQPRRKLNDLSSNIKCGNSLIDSKTVAGDKAFHWETEFPQVFDPSSSSGGGFDVIIGNPPYVFARDNFSQEIKDHYSKKYVSAEYQINLYLLFIERTINLIKNKANYGLIIPNAWLMVDSAKGLRNYILNTCEVNQIINLAGYSFEGVNVETIIIIATKSKEVTITNKVDVSLSQGKEFRFAHQRKQIDFKNNEGFEFKVFSDETSVALTKKLKKGSEILDNLVLIKAGLQAYEKNKGEPKQSVEDVKNRPYDYDFKYDENTHKYLEGKDVGRYFTNWSGQYLRYGKMLASPRTINLFDGEKIIIREITGKFPNSIISTYCEDFYLYNRSNIGIIKRDKKNISLKYIVTILNSRLMAYYFVKNTAKSVRKMFPKIILNDLRKFPIKEISTEAQQPFIKKAERILFLNEELQTLSSKFQRTLIRKFETLEKLPKKLENWYSLTFADFVKELKKKKIKLSLSEESDWEDYFLTEQTKVTALEYQINTQDTRLNWLVYELYGLTEEEISIVENS</sequence>
<keyword evidence="11" id="KW-1185">Reference proteome</keyword>
<keyword evidence="6" id="KW-0238">DNA-binding</keyword>
<feature type="domain" description="Type II methyltransferase M.TaqI-like" evidence="8">
    <location>
        <begin position="516"/>
        <end position="681"/>
    </location>
</feature>
<evidence type="ECO:0000259" key="8">
    <source>
        <dbReference type="Pfam" id="PF07669"/>
    </source>
</evidence>
<dbReference type="GO" id="GO:0032259">
    <property type="term" value="P:methylation"/>
    <property type="evidence" value="ECO:0007669"/>
    <property type="project" value="UniProtKB-KW"/>
</dbReference>
<dbReference type="Proteomes" id="UP000245670">
    <property type="component" value="Unassembled WGS sequence"/>
</dbReference>
<gene>
    <name evidence="10" type="ORF">DIS07_10695</name>
</gene>
<evidence type="ECO:0000256" key="3">
    <source>
        <dbReference type="ARBA" id="ARBA00022679"/>
    </source>
</evidence>
<keyword evidence="10" id="KW-0540">Nuclease</keyword>
<keyword evidence="10" id="KW-0255">Endonuclease</keyword>
<dbReference type="PANTHER" id="PTHR33841">
    <property type="entry name" value="DNA METHYLTRANSFERASE YEEA-RELATED"/>
    <property type="match status" value="1"/>
</dbReference>
<dbReference type="Pfam" id="PF07669">
    <property type="entry name" value="Eco57I"/>
    <property type="match status" value="1"/>
</dbReference>
<dbReference type="PANTHER" id="PTHR33841:SF1">
    <property type="entry name" value="DNA METHYLTRANSFERASE A"/>
    <property type="match status" value="1"/>
</dbReference>
<dbReference type="GO" id="GO:0003677">
    <property type="term" value="F:DNA binding"/>
    <property type="evidence" value="ECO:0007669"/>
    <property type="project" value="UniProtKB-KW"/>
</dbReference>
<evidence type="ECO:0000256" key="6">
    <source>
        <dbReference type="ARBA" id="ARBA00023125"/>
    </source>
</evidence>
<feature type="domain" description="TaqI-like C-terminal specificity" evidence="9">
    <location>
        <begin position="803"/>
        <end position="924"/>
    </location>
</feature>
<evidence type="ECO:0000256" key="7">
    <source>
        <dbReference type="ARBA" id="ARBA00047942"/>
    </source>
</evidence>
<evidence type="ECO:0000256" key="2">
    <source>
        <dbReference type="ARBA" id="ARBA00022603"/>
    </source>
</evidence>
<dbReference type="Pfam" id="PF12950">
    <property type="entry name" value="TaqI_C"/>
    <property type="match status" value="1"/>
</dbReference>
<dbReference type="PRINTS" id="PR00507">
    <property type="entry name" value="N12N6MTFRASE"/>
</dbReference>
<keyword evidence="10" id="KW-0378">Hydrolase</keyword>
<keyword evidence="4" id="KW-0949">S-adenosyl-L-methionine</keyword>
<evidence type="ECO:0000313" key="11">
    <source>
        <dbReference type="Proteomes" id="UP000245670"/>
    </source>
</evidence>
<reference evidence="10 11" key="1">
    <citation type="submission" date="2018-05" db="EMBL/GenBank/DDBJ databases">
        <title>Polaribacter aquimarinus sp. nov., isolated from sediment in a sediment of sea.</title>
        <authorList>
            <person name="Lu D."/>
        </authorList>
    </citation>
    <scope>NUCLEOTIDE SEQUENCE [LARGE SCALE GENOMIC DNA]</scope>
    <source>
        <strain evidence="10 11">ZY113</strain>
    </source>
</reference>
<name>A0A2U2J9J2_9FLAO</name>
<dbReference type="OrthoDB" id="32195at2"/>
<dbReference type="SUPFAM" id="SSF116734">
    <property type="entry name" value="DNA methylase specificity domain"/>
    <property type="match status" value="1"/>
</dbReference>
<accession>A0A2U2J9J2</accession>
<dbReference type="RefSeq" id="WP_109405247.1">
    <property type="nucleotide sequence ID" value="NZ_QFFG01000004.1"/>
</dbReference>
<proteinExistence type="predicted"/>
<dbReference type="InterPro" id="IPR050953">
    <property type="entry name" value="N4_N6_ade-DNA_methylase"/>
</dbReference>
<dbReference type="Gene3D" id="3.40.50.150">
    <property type="entry name" value="Vaccinia Virus protein VP39"/>
    <property type="match status" value="1"/>
</dbReference>
<evidence type="ECO:0000256" key="1">
    <source>
        <dbReference type="ARBA" id="ARBA00011900"/>
    </source>
</evidence>
<dbReference type="PROSITE" id="PS00092">
    <property type="entry name" value="N6_MTASE"/>
    <property type="match status" value="1"/>
</dbReference>
<dbReference type="InterPro" id="IPR002052">
    <property type="entry name" value="DNA_methylase_N6_adenine_CS"/>
</dbReference>
<dbReference type="AlphaFoldDB" id="A0A2U2J9J2"/>
<keyword evidence="2" id="KW-0489">Methyltransferase</keyword>
<keyword evidence="5" id="KW-0680">Restriction system</keyword>
<dbReference type="InterPro" id="IPR025931">
    <property type="entry name" value="TaqI_C"/>
</dbReference>
<dbReference type="EC" id="2.1.1.72" evidence="1"/>
<evidence type="ECO:0000313" key="10">
    <source>
        <dbReference type="EMBL" id="PWG04931.1"/>
    </source>
</evidence>
<protein>
    <recommendedName>
        <fullName evidence="1">site-specific DNA-methyltransferase (adenine-specific)</fullName>
        <ecNumber evidence="1">2.1.1.72</ecNumber>
    </recommendedName>
</protein>
<comment type="caution">
    <text evidence="10">The sequence shown here is derived from an EMBL/GenBank/DDBJ whole genome shotgun (WGS) entry which is preliminary data.</text>
</comment>
<evidence type="ECO:0000259" key="9">
    <source>
        <dbReference type="Pfam" id="PF12950"/>
    </source>
</evidence>
<dbReference type="InterPro" id="IPR029063">
    <property type="entry name" value="SAM-dependent_MTases_sf"/>
</dbReference>
<dbReference type="SUPFAM" id="SSF53335">
    <property type="entry name" value="S-adenosyl-L-methionine-dependent methyltransferases"/>
    <property type="match status" value="1"/>
</dbReference>
<comment type="catalytic activity">
    <reaction evidence="7">
        <text>a 2'-deoxyadenosine in DNA + S-adenosyl-L-methionine = an N(6)-methyl-2'-deoxyadenosine in DNA + S-adenosyl-L-homocysteine + H(+)</text>
        <dbReference type="Rhea" id="RHEA:15197"/>
        <dbReference type="Rhea" id="RHEA-COMP:12418"/>
        <dbReference type="Rhea" id="RHEA-COMP:12419"/>
        <dbReference type="ChEBI" id="CHEBI:15378"/>
        <dbReference type="ChEBI" id="CHEBI:57856"/>
        <dbReference type="ChEBI" id="CHEBI:59789"/>
        <dbReference type="ChEBI" id="CHEBI:90615"/>
        <dbReference type="ChEBI" id="CHEBI:90616"/>
        <dbReference type="EC" id="2.1.1.72"/>
    </reaction>
</comment>
<dbReference type="GO" id="GO:0009007">
    <property type="term" value="F:site-specific DNA-methyltransferase (adenine-specific) activity"/>
    <property type="evidence" value="ECO:0007669"/>
    <property type="project" value="UniProtKB-EC"/>
</dbReference>
<organism evidence="10 11">
    <name type="scientific">Polaribacter aquimarinus</name>
    <dbReference type="NCBI Taxonomy" id="2100726"/>
    <lineage>
        <taxon>Bacteria</taxon>
        <taxon>Pseudomonadati</taxon>
        <taxon>Bacteroidota</taxon>
        <taxon>Flavobacteriia</taxon>
        <taxon>Flavobacteriales</taxon>
        <taxon>Flavobacteriaceae</taxon>
    </lineage>
</organism>
<evidence type="ECO:0000256" key="4">
    <source>
        <dbReference type="ARBA" id="ARBA00022691"/>
    </source>
</evidence>
<dbReference type="EMBL" id="QFFG01000004">
    <property type="protein sequence ID" value="PWG04931.1"/>
    <property type="molecule type" value="Genomic_DNA"/>
</dbReference>
<dbReference type="InterPro" id="IPR011639">
    <property type="entry name" value="MethylTrfase_TaqI-like_dom"/>
</dbReference>
<evidence type="ECO:0000256" key="5">
    <source>
        <dbReference type="ARBA" id="ARBA00022747"/>
    </source>
</evidence>
<keyword evidence="3" id="KW-0808">Transferase</keyword>
<dbReference type="GO" id="GO:0009307">
    <property type="term" value="P:DNA restriction-modification system"/>
    <property type="evidence" value="ECO:0007669"/>
    <property type="project" value="UniProtKB-KW"/>
</dbReference>